<keyword evidence="3" id="KW-1185">Reference proteome</keyword>
<dbReference type="EMBL" id="CCKQ01013392">
    <property type="protein sequence ID" value="CDW85052.1"/>
    <property type="molecule type" value="Genomic_DNA"/>
</dbReference>
<dbReference type="InParanoid" id="A0A078AUX6"/>
<evidence type="ECO:0000313" key="2">
    <source>
        <dbReference type="EMBL" id="CDW85052.1"/>
    </source>
</evidence>
<reference evidence="2 3" key="1">
    <citation type="submission" date="2014-06" db="EMBL/GenBank/DDBJ databases">
        <authorList>
            <person name="Swart Estienne"/>
        </authorList>
    </citation>
    <scope>NUCLEOTIDE SEQUENCE [LARGE SCALE GENOMIC DNA]</scope>
    <source>
        <strain evidence="2 3">130c</strain>
    </source>
</reference>
<feature type="coiled-coil region" evidence="1">
    <location>
        <begin position="83"/>
        <end position="117"/>
    </location>
</feature>
<organism evidence="2 3">
    <name type="scientific">Stylonychia lemnae</name>
    <name type="common">Ciliate</name>
    <dbReference type="NCBI Taxonomy" id="5949"/>
    <lineage>
        <taxon>Eukaryota</taxon>
        <taxon>Sar</taxon>
        <taxon>Alveolata</taxon>
        <taxon>Ciliophora</taxon>
        <taxon>Intramacronucleata</taxon>
        <taxon>Spirotrichea</taxon>
        <taxon>Stichotrichia</taxon>
        <taxon>Sporadotrichida</taxon>
        <taxon>Oxytrichidae</taxon>
        <taxon>Stylonychinae</taxon>
        <taxon>Stylonychia</taxon>
    </lineage>
</organism>
<name>A0A078AUX6_STYLE</name>
<sequence>MRKSSRSAEQQSGTFQKEFDNLRVTKFDILRLLETSKSTQDIIKFLAGHLATKPQVDKIRTVNNDHYMHRQRVQQNQDQSQRILELQQKKREKQEYVRELKSQLKQQRNQDQILRMQSTPDQNQLLNTYRGFNIVDNECKNALKSLADLKSVIDELKPKNNGMAAEQNQSQANKSKLMFEQKLQIAKDKTKDCLEKLSNSTNQNKLIQKFEQINIRDILKVSELIDESKDYILQRLNSKISQLSEDSQNASTKMTQDLSILTQSSKIEEVQRVFSDTQATYIKIQKVKEQCEKSNYQSLNPEVKNQLAFEQEQSTLGYLQQILEQHELTNQDLNLQLEHFRDIVNIKVTPDFIKDKDESLRRQRKFIQAYMTIALKFKQRTDGFVAQNFAKLGQNELPLLQTISQSYIGYLQKLNENMQNPKQTMKILNIMFRKQVIRDMCLDQTELANTFLRGTFNPTRLSHDQTLINLNLIVCNGQIERDIRGFINSLRSKLINLVVLENEDKNGQGKRLRDRDDRLKNLLKEIKSYNQVFLPNHEKQMNNMVVKLKCILNQVNPHSFKLYVQDKRQQNIRYQNSISFIKDSGIQYKDFKTGMIKHDQGKSVGEYQQMIFTQNQVY</sequence>
<evidence type="ECO:0000313" key="3">
    <source>
        <dbReference type="Proteomes" id="UP000039865"/>
    </source>
</evidence>
<dbReference type="Proteomes" id="UP000039865">
    <property type="component" value="Unassembled WGS sequence"/>
</dbReference>
<evidence type="ECO:0000256" key="1">
    <source>
        <dbReference type="SAM" id="Coils"/>
    </source>
</evidence>
<keyword evidence="1" id="KW-0175">Coiled coil</keyword>
<gene>
    <name evidence="2" type="primary">Contig4747.g5067</name>
    <name evidence="2" type="ORF">STYLEM_14122</name>
</gene>
<accession>A0A078AUX6</accession>
<protein>
    <submittedName>
        <fullName evidence="2">Uncharacterized protein</fullName>
    </submittedName>
</protein>
<dbReference type="AlphaFoldDB" id="A0A078AUX6"/>
<proteinExistence type="predicted"/>